<sequence length="280" mass="31771">MGLLTLLKKKRSPSPPPPRQTPPLEFRIYCHNIRQDTQNLQPNEQPWHKRRQGVSASIFHNSQKHPQLPFIVGLQEVKHNQLHDILFSLGSEWTYFGVGRDDGKTKGEFCPILYKPSEWQLVKGETLWLSTTPEKPSKSWDSACARILTIVELRHKSGNLVKIINTHFDHKSSKARLNSAKMVLKSIDPEENVVVCGDLNSDREGESYNVLSSSFLKDSSIDSPIKQGFETTNTGFTPGEENSIDFIWTNRSFKYHEVLSHDVGQGLFSDHRPVLAVVSV</sequence>
<organism evidence="1 2">
    <name type="scientific">[Candida] jaroonii</name>
    <dbReference type="NCBI Taxonomy" id="467808"/>
    <lineage>
        <taxon>Eukaryota</taxon>
        <taxon>Fungi</taxon>
        <taxon>Dikarya</taxon>
        <taxon>Ascomycota</taxon>
        <taxon>Saccharomycotina</taxon>
        <taxon>Pichiomycetes</taxon>
        <taxon>Debaryomycetaceae</taxon>
        <taxon>Yamadazyma</taxon>
    </lineage>
</organism>
<keyword evidence="2" id="KW-1185">Reference proteome</keyword>
<reference evidence="1" key="1">
    <citation type="submission" date="2022-06" db="EMBL/GenBank/DDBJ databases">
        <authorList>
            <person name="Legras J.-L."/>
            <person name="Devillers H."/>
            <person name="Grondin C."/>
        </authorList>
    </citation>
    <scope>NUCLEOTIDE SEQUENCE</scope>
    <source>
        <strain evidence="1">CLIB 1444</strain>
    </source>
</reference>
<dbReference type="Proteomes" id="UP001152531">
    <property type="component" value="Unassembled WGS sequence"/>
</dbReference>
<dbReference type="EMBL" id="CALSDN010000004">
    <property type="protein sequence ID" value="CAH6720618.1"/>
    <property type="molecule type" value="Genomic_DNA"/>
</dbReference>
<proteinExistence type="predicted"/>
<name>A0ACA9Y6N6_9ASCO</name>
<evidence type="ECO:0000313" key="2">
    <source>
        <dbReference type="Proteomes" id="UP001152531"/>
    </source>
</evidence>
<accession>A0ACA9Y6N6</accession>
<gene>
    <name evidence="1" type="ORF">CLIB1444_04S04148</name>
</gene>
<comment type="caution">
    <text evidence="1">The sequence shown here is derived from an EMBL/GenBank/DDBJ whole genome shotgun (WGS) entry which is preliminary data.</text>
</comment>
<protein>
    <submittedName>
        <fullName evidence="1">Uncharacterized protein</fullName>
    </submittedName>
</protein>
<evidence type="ECO:0000313" key="1">
    <source>
        <dbReference type="EMBL" id="CAH6720618.1"/>
    </source>
</evidence>